<dbReference type="PANTHER" id="PTHR43527:SF2">
    <property type="entry name" value="4-DIPHOSPHOCYTIDYL-2-C-METHYL-D-ERYTHRITOL KINASE, CHLOROPLASTIC"/>
    <property type="match status" value="1"/>
</dbReference>
<keyword evidence="14" id="KW-1185">Reference proteome</keyword>
<dbReference type="Gene3D" id="3.30.230.10">
    <property type="match status" value="1"/>
</dbReference>
<dbReference type="EMBL" id="JAODNV010000015">
    <property type="protein sequence ID" value="MCT8991393.1"/>
    <property type="molecule type" value="Genomic_DNA"/>
</dbReference>
<evidence type="ECO:0000259" key="11">
    <source>
        <dbReference type="Pfam" id="PF00288"/>
    </source>
</evidence>
<name>A0A9X2X9S5_9HYPH</name>
<keyword evidence="7 10" id="KW-0067">ATP-binding</keyword>
<proteinExistence type="inferred from homology"/>
<evidence type="ECO:0000259" key="12">
    <source>
        <dbReference type="Pfam" id="PF08544"/>
    </source>
</evidence>
<evidence type="ECO:0000256" key="5">
    <source>
        <dbReference type="ARBA" id="ARBA00022741"/>
    </source>
</evidence>
<dbReference type="EC" id="2.7.1.148" evidence="2 10"/>
<feature type="active site" evidence="10">
    <location>
        <position position="141"/>
    </location>
</feature>
<evidence type="ECO:0000256" key="7">
    <source>
        <dbReference type="ARBA" id="ARBA00022840"/>
    </source>
</evidence>
<dbReference type="NCBIfam" id="TIGR00154">
    <property type="entry name" value="ispE"/>
    <property type="match status" value="1"/>
</dbReference>
<gene>
    <name evidence="10" type="primary">ispE</name>
    <name evidence="13" type="ORF">NYR54_14000</name>
</gene>
<comment type="catalytic activity">
    <reaction evidence="10">
        <text>4-CDP-2-C-methyl-D-erythritol + ATP = 4-CDP-2-C-methyl-D-erythritol 2-phosphate + ADP + H(+)</text>
        <dbReference type="Rhea" id="RHEA:18437"/>
        <dbReference type="ChEBI" id="CHEBI:15378"/>
        <dbReference type="ChEBI" id="CHEBI:30616"/>
        <dbReference type="ChEBI" id="CHEBI:57823"/>
        <dbReference type="ChEBI" id="CHEBI:57919"/>
        <dbReference type="ChEBI" id="CHEBI:456216"/>
        <dbReference type="EC" id="2.7.1.148"/>
    </reaction>
</comment>
<evidence type="ECO:0000256" key="2">
    <source>
        <dbReference type="ARBA" id="ARBA00012052"/>
    </source>
</evidence>
<dbReference type="InterPro" id="IPR020568">
    <property type="entry name" value="Ribosomal_Su5_D2-typ_SF"/>
</dbReference>
<dbReference type="InterPro" id="IPR036554">
    <property type="entry name" value="GHMP_kinase_C_sf"/>
</dbReference>
<evidence type="ECO:0000256" key="8">
    <source>
        <dbReference type="ARBA" id="ARBA00023229"/>
    </source>
</evidence>
<evidence type="ECO:0000256" key="3">
    <source>
        <dbReference type="ARBA" id="ARBA00017473"/>
    </source>
</evidence>
<organism evidence="13 14">
    <name type="scientific">Chelativorans petroleitrophicus</name>
    <dbReference type="NCBI Taxonomy" id="2975484"/>
    <lineage>
        <taxon>Bacteria</taxon>
        <taxon>Pseudomonadati</taxon>
        <taxon>Pseudomonadota</taxon>
        <taxon>Alphaproteobacteria</taxon>
        <taxon>Hyphomicrobiales</taxon>
        <taxon>Phyllobacteriaceae</taxon>
        <taxon>Chelativorans</taxon>
    </lineage>
</organism>
<evidence type="ECO:0000256" key="4">
    <source>
        <dbReference type="ARBA" id="ARBA00022679"/>
    </source>
</evidence>
<dbReference type="Proteomes" id="UP001149009">
    <property type="component" value="Unassembled WGS sequence"/>
</dbReference>
<dbReference type="GO" id="GO:0019288">
    <property type="term" value="P:isopentenyl diphosphate biosynthetic process, methylerythritol 4-phosphate pathway"/>
    <property type="evidence" value="ECO:0007669"/>
    <property type="project" value="UniProtKB-UniRule"/>
</dbReference>
<dbReference type="GO" id="GO:0005524">
    <property type="term" value="F:ATP binding"/>
    <property type="evidence" value="ECO:0007669"/>
    <property type="project" value="UniProtKB-UniRule"/>
</dbReference>
<keyword evidence="5 10" id="KW-0547">Nucleotide-binding</keyword>
<dbReference type="HAMAP" id="MF_00061">
    <property type="entry name" value="IspE"/>
    <property type="match status" value="1"/>
</dbReference>
<dbReference type="SUPFAM" id="SSF55060">
    <property type="entry name" value="GHMP Kinase, C-terminal domain"/>
    <property type="match status" value="1"/>
</dbReference>
<feature type="domain" description="GHMP kinase N-terminal" evidence="11">
    <location>
        <begin position="69"/>
        <end position="147"/>
    </location>
</feature>
<comment type="function">
    <text evidence="10">Catalyzes the phosphorylation of the position 2 hydroxy group of 4-diphosphocytidyl-2C-methyl-D-erythritol.</text>
</comment>
<dbReference type="Pfam" id="PF08544">
    <property type="entry name" value="GHMP_kinases_C"/>
    <property type="match status" value="1"/>
</dbReference>
<dbReference type="PANTHER" id="PTHR43527">
    <property type="entry name" value="4-DIPHOSPHOCYTIDYL-2-C-METHYL-D-ERYTHRITOL KINASE, CHLOROPLASTIC"/>
    <property type="match status" value="1"/>
</dbReference>
<dbReference type="NCBIfam" id="NF011202">
    <property type="entry name" value="PRK14608.1"/>
    <property type="match status" value="1"/>
</dbReference>
<evidence type="ECO:0000256" key="6">
    <source>
        <dbReference type="ARBA" id="ARBA00022777"/>
    </source>
</evidence>
<dbReference type="InterPro" id="IPR013750">
    <property type="entry name" value="GHMP_kinase_C_dom"/>
</dbReference>
<dbReference type="Gene3D" id="3.30.70.890">
    <property type="entry name" value="GHMP kinase, C-terminal domain"/>
    <property type="match status" value="1"/>
</dbReference>
<dbReference type="GO" id="GO:0050515">
    <property type="term" value="F:4-(cytidine 5'-diphospho)-2-C-methyl-D-erythritol kinase activity"/>
    <property type="evidence" value="ECO:0007669"/>
    <property type="project" value="UniProtKB-UniRule"/>
</dbReference>
<protein>
    <recommendedName>
        <fullName evidence="3 10">4-diphosphocytidyl-2-C-methyl-D-erythritol kinase</fullName>
        <shortName evidence="10">CMK</shortName>
        <ecNumber evidence="2 10">2.7.1.148</ecNumber>
    </recommendedName>
    <alternativeName>
        <fullName evidence="9 10">4-(cytidine-5'-diphospho)-2-C-methyl-D-erythritol kinase</fullName>
    </alternativeName>
</protein>
<keyword evidence="8 10" id="KW-0414">Isoprene biosynthesis</keyword>
<evidence type="ECO:0000313" key="13">
    <source>
        <dbReference type="EMBL" id="MCT8991393.1"/>
    </source>
</evidence>
<dbReference type="GO" id="GO:0016114">
    <property type="term" value="P:terpenoid biosynthetic process"/>
    <property type="evidence" value="ECO:0007669"/>
    <property type="project" value="UniProtKB-UniRule"/>
</dbReference>
<feature type="domain" description="GHMP kinase C-terminal" evidence="12">
    <location>
        <begin position="206"/>
        <end position="275"/>
    </location>
</feature>
<reference evidence="13" key="1">
    <citation type="submission" date="2022-08" db="EMBL/GenBank/DDBJ databases">
        <title>Chelativorans sichuanense sp. nov., a paraffin oil-degrading bacterium isolated from a mixture of oil-based drill cuttings and paddy soil.</title>
        <authorList>
            <person name="Yu J."/>
            <person name="Liu H."/>
            <person name="Chen Q."/>
        </authorList>
    </citation>
    <scope>NUCLEOTIDE SEQUENCE</scope>
    <source>
        <strain evidence="13">SCAU 2101</strain>
    </source>
</reference>
<feature type="binding site" evidence="10">
    <location>
        <begin position="99"/>
        <end position="109"/>
    </location>
    <ligand>
        <name>ATP</name>
        <dbReference type="ChEBI" id="CHEBI:30616"/>
    </ligand>
</feature>
<dbReference type="PIRSF" id="PIRSF010376">
    <property type="entry name" value="IspE"/>
    <property type="match status" value="1"/>
</dbReference>
<comment type="caution">
    <text evidence="13">The sequence shown here is derived from an EMBL/GenBank/DDBJ whole genome shotgun (WGS) entry which is preliminary data.</text>
</comment>
<comment type="pathway">
    <text evidence="10">Isoprenoid biosynthesis; isopentenyl diphosphate biosynthesis via DXP pathway; isopentenyl diphosphate from 1-deoxy-D-xylulose 5-phosphate: step 3/6.</text>
</comment>
<accession>A0A9X2X9S5</accession>
<keyword evidence="4 10" id="KW-0808">Transferase</keyword>
<dbReference type="AlphaFoldDB" id="A0A9X2X9S5"/>
<evidence type="ECO:0000313" key="14">
    <source>
        <dbReference type="Proteomes" id="UP001149009"/>
    </source>
</evidence>
<dbReference type="InterPro" id="IPR014721">
    <property type="entry name" value="Ribsml_uS5_D2-typ_fold_subgr"/>
</dbReference>
<comment type="similarity">
    <text evidence="1 10">Belongs to the GHMP kinase family. IspE subfamily.</text>
</comment>
<keyword evidence="6 10" id="KW-0418">Kinase</keyword>
<evidence type="ECO:0000256" key="9">
    <source>
        <dbReference type="ARBA" id="ARBA00032554"/>
    </source>
</evidence>
<sequence>MSATPEGAAPAKINLALHVTGRRADGYHLIESLVIFAGHGDRLAVEEAEQDGFSVTGPFASSLPADGGNLVLRARDLLRLHFGAGAQSPVMLRLEKNLPVASGIGGGSSDAAAALRLLARHWKLGASEEDLARLGLELGADVPMCLASRPLVARGIGEKLEPAAGFPSLPLLLINPGKPLETRAVFARLQKRDNQGLGPLPRCESLAEIIRWLRSTRNDLEAPALSLLPEIADTLGLLEAEGALLSRMSGSGATCFGIFESIETAEKAAGQIRKKRPGWFVCPAATLSAEPSHG</sequence>
<dbReference type="Pfam" id="PF00288">
    <property type="entry name" value="GHMP_kinases_N"/>
    <property type="match status" value="1"/>
</dbReference>
<evidence type="ECO:0000256" key="10">
    <source>
        <dbReference type="HAMAP-Rule" id="MF_00061"/>
    </source>
</evidence>
<evidence type="ECO:0000256" key="1">
    <source>
        <dbReference type="ARBA" id="ARBA00009684"/>
    </source>
</evidence>
<dbReference type="InterPro" id="IPR006204">
    <property type="entry name" value="GHMP_kinase_N_dom"/>
</dbReference>
<feature type="active site" evidence="10">
    <location>
        <position position="12"/>
    </location>
</feature>
<dbReference type="InterPro" id="IPR004424">
    <property type="entry name" value="IspE"/>
</dbReference>
<dbReference type="SUPFAM" id="SSF54211">
    <property type="entry name" value="Ribosomal protein S5 domain 2-like"/>
    <property type="match status" value="1"/>
</dbReference>
<dbReference type="RefSeq" id="WP_261516318.1">
    <property type="nucleotide sequence ID" value="NZ_JAODNV010000015.1"/>
</dbReference>